<dbReference type="PANTHER" id="PTHR47642">
    <property type="entry name" value="ATP-DEPENDENT DNA HELICASE"/>
    <property type="match status" value="1"/>
</dbReference>
<dbReference type="InterPro" id="IPR025476">
    <property type="entry name" value="Helitron_helicase-like"/>
</dbReference>
<feature type="domain" description="DUF6570" evidence="5">
    <location>
        <begin position="387"/>
        <end position="523"/>
    </location>
</feature>
<dbReference type="OrthoDB" id="3267861at2759"/>
<keyword evidence="1" id="KW-0347">Helicase</keyword>
<reference evidence="6 7" key="1">
    <citation type="journal article" date="2018" name="Evol. Lett.">
        <title>Horizontal gene cluster transfer increased hallucinogenic mushroom diversity.</title>
        <authorList>
            <person name="Reynolds H.T."/>
            <person name="Vijayakumar V."/>
            <person name="Gluck-Thaler E."/>
            <person name="Korotkin H.B."/>
            <person name="Matheny P.B."/>
            <person name="Slot J.C."/>
        </authorList>
    </citation>
    <scope>NUCLEOTIDE SEQUENCE [LARGE SCALE GENOMIC DNA]</scope>
    <source>
        <strain evidence="6 7">SRW20</strain>
    </source>
</reference>
<feature type="domain" description="DNA helicase Pif1-like DEAD-box helicase" evidence="3">
    <location>
        <begin position="1554"/>
        <end position="1703"/>
    </location>
</feature>
<keyword evidence="1" id="KW-0547">Nucleotide-binding</keyword>
<dbReference type="Proteomes" id="UP000284706">
    <property type="component" value="Unassembled WGS sequence"/>
</dbReference>
<evidence type="ECO:0000313" key="6">
    <source>
        <dbReference type="EMBL" id="PPQ75657.1"/>
    </source>
</evidence>
<gene>
    <name evidence="6" type="ORF">CVT26_001814</name>
</gene>
<keyword evidence="1" id="KW-0227">DNA damage</keyword>
<dbReference type="PANTHER" id="PTHR47642:SF6">
    <property type="entry name" value="ATP-DEPENDENT DNA HELICASE"/>
    <property type="match status" value="1"/>
</dbReference>
<dbReference type="STRING" id="231916.A0A409WAW1"/>
<dbReference type="InterPro" id="IPR010285">
    <property type="entry name" value="DNA_helicase_pif1-like_DEAD"/>
</dbReference>
<keyword evidence="1" id="KW-0233">DNA recombination</keyword>
<dbReference type="InParanoid" id="A0A409WAW1"/>
<dbReference type="GO" id="GO:0016887">
    <property type="term" value="F:ATP hydrolysis activity"/>
    <property type="evidence" value="ECO:0007669"/>
    <property type="project" value="RHEA"/>
</dbReference>
<comment type="cofactor">
    <cofactor evidence="1">
        <name>Mg(2+)</name>
        <dbReference type="ChEBI" id="CHEBI:18420"/>
    </cofactor>
</comment>
<comment type="catalytic activity">
    <reaction evidence="1">
        <text>ATP + H2O = ADP + phosphate + H(+)</text>
        <dbReference type="Rhea" id="RHEA:13065"/>
        <dbReference type="ChEBI" id="CHEBI:15377"/>
        <dbReference type="ChEBI" id="CHEBI:15378"/>
        <dbReference type="ChEBI" id="CHEBI:30616"/>
        <dbReference type="ChEBI" id="CHEBI:43474"/>
        <dbReference type="ChEBI" id="CHEBI:456216"/>
        <dbReference type="EC" id="5.6.2.3"/>
    </reaction>
</comment>
<dbReference type="GO" id="GO:0005524">
    <property type="term" value="F:ATP binding"/>
    <property type="evidence" value="ECO:0007669"/>
    <property type="project" value="UniProtKB-KW"/>
</dbReference>
<dbReference type="InterPro" id="IPR027417">
    <property type="entry name" value="P-loop_NTPase"/>
</dbReference>
<keyword evidence="1" id="KW-0234">DNA repair</keyword>
<dbReference type="Pfam" id="PF05970">
    <property type="entry name" value="PIF1"/>
    <property type="match status" value="1"/>
</dbReference>
<dbReference type="EC" id="5.6.2.3" evidence="1"/>
<evidence type="ECO:0000259" key="5">
    <source>
        <dbReference type="Pfam" id="PF20209"/>
    </source>
</evidence>
<evidence type="ECO:0000256" key="1">
    <source>
        <dbReference type="RuleBase" id="RU363044"/>
    </source>
</evidence>
<comment type="caution">
    <text evidence="6">The sequence shown here is derived from an EMBL/GenBank/DDBJ whole genome shotgun (WGS) entry which is preliminary data.</text>
</comment>
<keyword evidence="1" id="KW-0378">Hydrolase</keyword>
<evidence type="ECO:0000256" key="2">
    <source>
        <dbReference type="SAM" id="MobiDB-lite"/>
    </source>
</evidence>
<dbReference type="EMBL" id="NHYE01005239">
    <property type="protein sequence ID" value="PPQ75657.1"/>
    <property type="molecule type" value="Genomic_DNA"/>
</dbReference>
<dbReference type="GO" id="GO:0000723">
    <property type="term" value="P:telomere maintenance"/>
    <property type="evidence" value="ECO:0007669"/>
    <property type="project" value="InterPro"/>
</dbReference>
<accession>A0A409WAW1</accession>
<evidence type="ECO:0000259" key="3">
    <source>
        <dbReference type="Pfam" id="PF05970"/>
    </source>
</evidence>
<feature type="domain" description="Helitron helicase-like" evidence="4">
    <location>
        <begin position="665"/>
        <end position="889"/>
    </location>
</feature>
<dbReference type="InterPro" id="IPR051055">
    <property type="entry name" value="PIF1_helicase"/>
</dbReference>
<evidence type="ECO:0000259" key="4">
    <source>
        <dbReference type="Pfam" id="PF14214"/>
    </source>
</evidence>
<feature type="region of interest" description="Disordered" evidence="2">
    <location>
        <begin position="2072"/>
        <end position="2108"/>
    </location>
</feature>
<dbReference type="Pfam" id="PF14214">
    <property type="entry name" value="Helitron_like_N"/>
    <property type="match status" value="1"/>
</dbReference>
<dbReference type="InterPro" id="IPR046700">
    <property type="entry name" value="DUF6570"/>
</dbReference>
<organism evidence="6 7">
    <name type="scientific">Gymnopilus dilepis</name>
    <dbReference type="NCBI Taxonomy" id="231916"/>
    <lineage>
        <taxon>Eukaryota</taxon>
        <taxon>Fungi</taxon>
        <taxon>Dikarya</taxon>
        <taxon>Basidiomycota</taxon>
        <taxon>Agaricomycotina</taxon>
        <taxon>Agaricomycetes</taxon>
        <taxon>Agaricomycetidae</taxon>
        <taxon>Agaricales</taxon>
        <taxon>Agaricineae</taxon>
        <taxon>Hymenogastraceae</taxon>
        <taxon>Gymnopilus</taxon>
    </lineage>
</organism>
<name>A0A409WAW1_9AGAR</name>
<comment type="similarity">
    <text evidence="1">Belongs to the helicase family.</text>
</comment>
<dbReference type="GO" id="GO:0006281">
    <property type="term" value="P:DNA repair"/>
    <property type="evidence" value="ECO:0007669"/>
    <property type="project" value="UniProtKB-KW"/>
</dbReference>
<dbReference type="GO" id="GO:0043139">
    <property type="term" value="F:5'-3' DNA helicase activity"/>
    <property type="evidence" value="ECO:0007669"/>
    <property type="project" value="UniProtKB-EC"/>
</dbReference>
<keyword evidence="7" id="KW-1185">Reference proteome</keyword>
<sequence>MASNPCWFWFSDAHYLSSLSSLPSEALRMSAVLLDLKPRKSATKATLCNILLAKFLAERAHVAVLSTAELRARIPAPDLTLNHSALVASYFDTLFGNIVGPAFRIPENFPPSTTSSANSRDVLETLLAVSSAPTFRLKPSRLLTTRILRDVLDKLHSSRRPPFSRSSFNSCADAIIYSFRSRAKNLARASVAQLLDVIHCWDPSFSPSRSLSLFDAIVAILRFEYTPDLFSYLTSTAVARVSAHRQEGRKITRQRAMLSLLDREKTIIENWPTLPSDEVLYQCMANYRAGTVYTIPHPCACCTRARHGVKDHVFLLDRNAPSLVEELNLSILVPSDPAAAHVPFPACPVSCLSNFMLHPCGLTYDDTTSFFSLHLCHDCLTSLKAARLPRFALANNLFRGELPDRFKDLTWVEEMACAVHRTTAHVSRIYQSSDPAQPRVFHGNTCAHDMNIVSTAEVLPRTPDNVNGMLSVVFIGPGKYKADCLKHMFSVRKAKIWDFLYWLKYEARNPLYQSVVLDKRNIDLYPENDTLPGVADRVLHDQSLSVAKTFAEESAGLDDHPALQVQAADDDCDEPLLFLEKFGVSDPEGVKIQGRTFTAAALRNVIVNPSDQPDLIIHRSSRPVDEYKNPKLFPGLYPTLFPYGIGGFEDPTRRLSLSFQKQANYYLDIHDRSFRYHHSFIFVAVNILQRRAAHLHTHLTVSSQRFNAVADRLVSISPETLASVADHLEKEGSFSDLSSEQKQAFDLLKEVNTVAAKIPGSHASKVLSRNNIRSFSGLFCIPPLYFTVNTNAAHSPIFQVVFGDYTVDLNDRFPVLVSSTERALRLAKDPVAAADFFEFSVKCLFQYLFGWDFELERSTEMGGILGHLRAFYGVREVTGRGQFHIHFVLWLVGALNPSDLHEKLKSCPGFDKKVFDFFEGIIKHHLPSVDVLVDKKYEPRAERPPFAPPPPNERDGFDLEAWIKEFNIEHKKLGEKLQRHVCRPVCHKYGNTNSCRFQFPHEIISQSSFDPETNSLYLLCLDGEVNYHNPIILVYCRHNHDLKCILSGKAAKAAMFYITDYITKMDLKTYQFLSLMSRAVVSARLYSGDEDTKPASDAKTLLQKCLSQFLKQQELHAQQAVNYIRGNTDSFASHKTVPILSSLLLYFVKDRFFPCDSHSSQNFTLDDSDDVEAPRLRITVDEDGRLSRRTQVDDYFYRDVALQDVNFFDFVQNFRVEKIKDISATIAGTVPLKAYSRYCLQAPHPCWDTHCIVKHTDHSQGHVLHTLVPRVVGLSIPRKGSANYAAFMLAHFKPFSCALPLLEAGQSIEQAFLSFTFGDKANMIMHNWEALNECEDARDAERLKKREALTRESLSLTKAMAPNFDDIFELEAEDDDCMSQRDFEVNATLLKLIGCNWLKRAKPCNNALPIPTLENSINIPDINRQMVKAWKVQMKAQEKLRIATRRNLTDPLNQMSASIPDTETLRDTEIAPPQPAQPVEHLTPSIKDTELGSHTEKPAESVEQLIERVITEEQLNRKQTMAFRIIVRAFLQMMQDDVSGVNKPTDPHFKKYLSLLLTGPGGTGKTHVVKAVQRVMDAYGYGHRIRFMAPSGSAAALIGGMTIHKGLFIKVMKTHKGKSNREPGESEEYYHINLTPDNKRQIREDFKDVWILLIDEVSLLSQELLAQVDHALRYAKNNNEFFGGIIVIFSGDFCQYPPVGGRPLYSPIRNNTSMSETEFLARLGRIVWRSVDDVICLEEQHRMKSDPEYAAAVLRLRRRQCTLADVDLFNSRVIKSVDKPEGIDMGLPSNQGAVAIVSTNLVRQAINMTKSTTVCSSMGKELVTCAALDVTGKEPIPKASRDLLLKKDLSRYSKDALPGFIPLYEGMPIILRNKNISTELGIVNGSQGFLRKLVTSICPAGYTYATCAIVEVPNCNVQLENLPPKHFPIEPITWSFSTKLPLDPEHPERLTQCKVTRSQLPLQPGFSFTGHAAQGGTIPLNISSLAEGGFAAYVAASRARSREGIAILEPVTLQDLNRKLPPALELEEHRHSIMEYNTMLKYGFIKGEPKVVPDPEGDMKDVLKIGKPVFSETSDRKRKRKTEEGDNEEAQLTKRRKSTPHLPDRQLAPPQPFRGIIWSNNSCGYDATYMVFYSIWQENRILWSERLLTAENEHWQFLARTFATQRSHEDVRDEWIQYLHECNPQAFRRGDFVDLGNLLGVLGSSPNNVCRVSNYVCRYHPEQIGTYEAISHTTSFIVLHNLPFVSVQDWITAGLEEKTGRRCHECNKRMAMKSQFLALPEVLIFDVSFRVDIGIDTELRIEHLGTYHGYMLKGVIYFGDNHFCVRLLTSDNNVWFHDGISTHSNLVWEGTSDSMAWSHCRNKTVSALIYTKT</sequence>
<evidence type="ECO:0000313" key="7">
    <source>
        <dbReference type="Proteomes" id="UP000284706"/>
    </source>
</evidence>
<dbReference type="GO" id="GO:0006310">
    <property type="term" value="P:DNA recombination"/>
    <property type="evidence" value="ECO:0007669"/>
    <property type="project" value="UniProtKB-KW"/>
</dbReference>
<protein>
    <recommendedName>
        <fullName evidence="1">ATP-dependent DNA helicase</fullName>
        <ecNumber evidence="1">5.6.2.3</ecNumber>
    </recommendedName>
</protein>
<dbReference type="Gene3D" id="3.40.50.300">
    <property type="entry name" value="P-loop containing nucleotide triphosphate hydrolases"/>
    <property type="match status" value="1"/>
</dbReference>
<dbReference type="Pfam" id="PF20209">
    <property type="entry name" value="DUF6570"/>
    <property type="match status" value="1"/>
</dbReference>
<dbReference type="SUPFAM" id="SSF52540">
    <property type="entry name" value="P-loop containing nucleoside triphosphate hydrolases"/>
    <property type="match status" value="2"/>
</dbReference>
<keyword evidence="1" id="KW-0067">ATP-binding</keyword>
<proteinExistence type="inferred from homology"/>